<evidence type="ECO:0000256" key="2">
    <source>
        <dbReference type="SAM" id="Phobius"/>
    </source>
</evidence>
<evidence type="ECO:0000313" key="3">
    <source>
        <dbReference type="EMBL" id="QKH89768.1"/>
    </source>
</evidence>
<dbReference type="AlphaFoldDB" id="A0A7D4FUX1"/>
<feature type="transmembrane region" description="Helical" evidence="2">
    <location>
        <begin position="99"/>
        <end position="121"/>
    </location>
</feature>
<reference evidence="3 4" key="1">
    <citation type="submission" date="2020-05" db="EMBL/GenBank/DDBJ databases">
        <title>FDA dAtabase for Regulatory Grade micrObial Sequences (FDA-ARGOS): Supporting development and validation of Infectious Disease Dx tests.</title>
        <authorList>
            <person name="Moreno J."/>
            <person name="Tallon L."/>
            <person name="Sadzewicz L."/>
            <person name="Zhao X."/>
            <person name="Vavikolanu K."/>
            <person name="Mehta A."/>
            <person name="Aluvathingal J."/>
            <person name="Nadendla S."/>
            <person name="Myers T."/>
            <person name="Yan Y."/>
            <person name="Sichtig H."/>
        </authorList>
    </citation>
    <scope>NUCLEOTIDE SEQUENCE [LARGE SCALE GENOMIC DNA]</scope>
    <source>
        <strain evidence="3 4">FDAARGOS_760</strain>
    </source>
</reference>
<evidence type="ECO:0000256" key="1">
    <source>
        <dbReference type="SAM" id="Coils"/>
    </source>
</evidence>
<name>A0A7D4FUX1_9BACT</name>
<dbReference type="EMBL" id="CP054011">
    <property type="protein sequence ID" value="QKH89768.1"/>
    <property type="molecule type" value="Genomic_DNA"/>
</dbReference>
<organism evidence="3 4">
    <name type="scientific">Prevotella melaninogenica</name>
    <dbReference type="NCBI Taxonomy" id="28132"/>
    <lineage>
        <taxon>Bacteria</taxon>
        <taxon>Pseudomonadati</taxon>
        <taxon>Bacteroidota</taxon>
        <taxon>Bacteroidia</taxon>
        <taxon>Bacteroidales</taxon>
        <taxon>Prevotellaceae</taxon>
        <taxon>Prevotella</taxon>
    </lineage>
</organism>
<feature type="transmembrane region" description="Helical" evidence="2">
    <location>
        <begin position="63"/>
        <end position="87"/>
    </location>
</feature>
<gene>
    <name evidence="3" type="ORF">FIU21_12910</name>
</gene>
<accession>A0A7D4FUX1</accession>
<proteinExistence type="predicted"/>
<feature type="coiled-coil region" evidence="1">
    <location>
        <begin position="306"/>
        <end position="333"/>
    </location>
</feature>
<keyword evidence="2" id="KW-0472">Membrane</keyword>
<keyword evidence="1" id="KW-0175">Coiled coil</keyword>
<dbReference type="RefSeq" id="WP_004358730.1">
    <property type="nucleotide sequence ID" value="NZ_CP054011.1"/>
</dbReference>
<protein>
    <submittedName>
        <fullName evidence="3">DUF4280 domain-containing protein</fullName>
    </submittedName>
</protein>
<dbReference type="Proteomes" id="UP000500843">
    <property type="component" value="Chromosome 2"/>
</dbReference>
<sequence length="386" mass="40788">MAQSYIRQGTCIVCSNMTCGVPRKLGVSRKKCTVINGSSTQPILNVDDKKVSECFDCKNPESFWGGLVALCVGICIGIAIGAAIVATGGAAAVAMAAYAAAKCAIVVTLAVAAVSVVAYTATHDCDASLQGIWKLMHDSVLLNGKSALLNQSVLDCPQKGKILIILNENAASEAAKLISMYNNREVYIQWGTQLLEGCITGLAAQLTGGVGYGDMAVEVGTYILSESTGGVFGKVKSGSDTYDAISEGKSAYNEVGNKTRQVNESTSRINQYEGVLNDRTNARNASIPNRGQQAARTRQSQAQRGLNIERARNQDLNKKLDAAKKGVRNAAINFGATVTNAIIDLISDELKKQCGKNVEAEVTNIQLNNDTGSNQNTSFMGIISSK</sequence>
<evidence type="ECO:0000313" key="4">
    <source>
        <dbReference type="Proteomes" id="UP000500843"/>
    </source>
</evidence>
<keyword evidence="2" id="KW-1133">Transmembrane helix</keyword>
<keyword evidence="2" id="KW-0812">Transmembrane</keyword>